<dbReference type="Proteomes" id="UP000276232">
    <property type="component" value="Unassembled WGS sequence"/>
</dbReference>
<accession>A0A3N1GWD7</accession>
<organism evidence="1 2">
    <name type="scientific">Pseudokineococcus lusitanus</name>
    <dbReference type="NCBI Taxonomy" id="763993"/>
    <lineage>
        <taxon>Bacteria</taxon>
        <taxon>Bacillati</taxon>
        <taxon>Actinomycetota</taxon>
        <taxon>Actinomycetes</taxon>
        <taxon>Kineosporiales</taxon>
        <taxon>Kineosporiaceae</taxon>
        <taxon>Pseudokineococcus</taxon>
    </lineage>
</organism>
<dbReference type="EMBL" id="RJKN01000006">
    <property type="protein sequence ID" value="ROP34570.1"/>
    <property type="molecule type" value="Genomic_DNA"/>
</dbReference>
<proteinExistence type="predicted"/>
<evidence type="ECO:0000313" key="1">
    <source>
        <dbReference type="EMBL" id="ROP34570.1"/>
    </source>
</evidence>
<dbReference type="RefSeq" id="WP_123380476.1">
    <property type="nucleotide sequence ID" value="NZ_RJKN01000006.1"/>
</dbReference>
<evidence type="ECO:0000313" key="2">
    <source>
        <dbReference type="Proteomes" id="UP000276232"/>
    </source>
</evidence>
<keyword evidence="2" id="KW-1185">Reference proteome</keyword>
<name>A0A3N1GWD7_9ACTN</name>
<protein>
    <submittedName>
        <fullName evidence="1">Uncharacterized protein</fullName>
    </submittedName>
</protein>
<dbReference type="InParanoid" id="A0A3N1GWD7"/>
<sequence>MTAEWLGILSALLAVGGLVFTGMQTRHLWQQRDEDDRLAAEGVSLSWQPLQAPSRPDADGTARWVYEIVIHNPGRFPISVIDAELTFPVPVRRVHSTGQVDEPTTTLKLEQPVIHGGGDRRWKRALVMDMETARGRLNGTKGVVTFTDIQGIKRTTVWPRRPGRPVD</sequence>
<gene>
    <name evidence="1" type="ORF">EDC03_2385</name>
</gene>
<dbReference type="OrthoDB" id="5197354at2"/>
<dbReference type="AlphaFoldDB" id="A0A3N1GWD7"/>
<comment type="caution">
    <text evidence="1">The sequence shown here is derived from an EMBL/GenBank/DDBJ whole genome shotgun (WGS) entry which is preliminary data.</text>
</comment>
<reference evidence="1 2" key="1">
    <citation type="journal article" date="2015" name="Stand. Genomic Sci.">
        <title>Genomic Encyclopedia of Bacterial and Archaeal Type Strains, Phase III: the genomes of soil and plant-associated and newly described type strains.</title>
        <authorList>
            <person name="Whitman W.B."/>
            <person name="Woyke T."/>
            <person name="Klenk H.P."/>
            <person name="Zhou Y."/>
            <person name="Lilburn T.G."/>
            <person name="Beck B.J."/>
            <person name="De Vos P."/>
            <person name="Vandamme P."/>
            <person name="Eisen J.A."/>
            <person name="Garrity G."/>
            <person name="Hugenholtz P."/>
            <person name="Kyrpides N.C."/>
        </authorList>
    </citation>
    <scope>NUCLEOTIDE SEQUENCE [LARGE SCALE GENOMIC DNA]</scope>
    <source>
        <strain evidence="1 2">CECT 7306</strain>
    </source>
</reference>